<dbReference type="EMBL" id="CP110425">
    <property type="protein sequence ID" value="WAQ85222.1"/>
    <property type="molecule type" value="Genomic_DNA"/>
</dbReference>
<protein>
    <submittedName>
        <fullName evidence="2">Uncharacterized protein</fullName>
    </submittedName>
</protein>
<dbReference type="Proteomes" id="UP001164743">
    <property type="component" value="Chromosome 5A"/>
</dbReference>
<proteinExistence type="predicted"/>
<organism evidence="2 3">
    <name type="scientific">Puccinia triticina</name>
    <dbReference type="NCBI Taxonomy" id="208348"/>
    <lineage>
        <taxon>Eukaryota</taxon>
        <taxon>Fungi</taxon>
        <taxon>Dikarya</taxon>
        <taxon>Basidiomycota</taxon>
        <taxon>Pucciniomycotina</taxon>
        <taxon>Pucciniomycetes</taxon>
        <taxon>Pucciniales</taxon>
        <taxon>Pucciniaceae</taxon>
        <taxon>Puccinia</taxon>
    </lineage>
</organism>
<feature type="region of interest" description="Disordered" evidence="1">
    <location>
        <begin position="1"/>
        <end position="24"/>
    </location>
</feature>
<reference evidence="2" key="1">
    <citation type="submission" date="2022-10" db="EMBL/GenBank/DDBJ databases">
        <title>Puccinia triticina Genome sequencing and assembly.</title>
        <authorList>
            <person name="Li C."/>
        </authorList>
    </citation>
    <scope>NUCLEOTIDE SEQUENCE</scope>
    <source>
        <strain evidence="2">Pt15</strain>
    </source>
</reference>
<evidence type="ECO:0000313" key="2">
    <source>
        <dbReference type="EMBL" id="WAQ85222.1"/>
    </source>
</evidence>
<evidence type="ECO:0000313" key="3">
    <source>
        <dbReference type="Proteomes" id="UP001164743"/>
    </source>
</evidence>
<accession>A0ABY7CL73</accession>
<sequence>MSSQLVDNPHRTKRPSASSQHTYVPRSARIGSDLSCRALIKQSSKSFPAFNRTPSLALHLSKSQTDTSDSDVVWCRLRWAKGCHRTASRFERRGKKPFGIIFFHSVEWGQYGMGLSQYSPSRIIISLDSGRCEAACNCLSPHLPMPSTLRLRQ</sequence>
<dbReference type="RefSeq" id="XP_053020777.1">
    <property type="nucleotide sequence ID" value="XM_053169595.1"/>
</dbReference>
<name>A0ABY7CL73_9BASI</name>
<evidence type="ECO:0000256" key="1">
    <source>
        <dbReference type="SAM" id="MobiDB-lite"/>
    </source>
</evidence>
<dbReference type="GeneID" id="77810490"/>
<keyword evidence="3" id="KW-1185">Reference proteome</keyword>
<gene>
    <name evidence="2" type="ORF">PtA15_5A796</name>
</gene>